<dbReference type="PRINTS" id="PR00171">
    <property type="entry name" value="SUGRTRNSPORT"/>
</dbReference>
<dbReference type="GO" id="GO:0006508">
    <property type="term" value="P:proteolysis"/>
    <property type="evidence" value="ECO:0007669"/>
    <property type="project" value="UniProtKB-KW"/>
</dbReference>
<dbReference type="InterPro" id="IPR050549">
    <property type="entry name" value="MFS_Trehalose_Transporter"/>
</dbReference>
<dbReference type="InterPro" id="IPR056263">
    <property type="entry name" value="RPN11_C"/>
</dbReference>
<name>A0A177BBA8_9BILA</name>
<evidence type="ECO:0000313" key="17">
    <source>
        <dbReference type="Proteomes" id="UP000078046"/>
    </source>
</evidence>
<feature type="transmembrane region" description="Helical" evidence="13">
    <location>
        <begin position="611"/>
        <end position="633"/>
    </location>
</feature>
<dbReference type="PROSITE" id="PS50850">
    <property type="entry name" value="MFS"/>
    <property type="match status" value="1"/>
</dbReference>
<keyword evidence="2" id="KW-0813">Transport</keyword>
<evidence type="ECO:0000256" key="9">
    <source>
        <dbReference type="ARBA" id="ARBA00022833"/>
    </source>
</evidence>
<dbReference type="InterPro" id="IPR005828">
    <property type="entry name" value="MFS_sugar_transport-like"/>
</dbReference>
<feature type="transmembrane region" description="Helical" evidence="13">
    <location>
        <begin position="742"/>
        <end position="762"/>
    </location>
</feature>
<feature type="transmembrane region" description="Helical" evidence="13">
    <location>
        <begin position="674"/>
        <end position="699"/>
    </location>
</feature>
<evidence type="ECO:0000256" key="3">
    <source>
        <dbReference type="ARBA" id="ARBA00022475"/>
    </source>
</evidence>
<feature type="domain" description="Major facilitator superfamily (MFS) profile" evidence="15">
    <location>
        <begin position="339"/>
        <end position="765"/>
    </location>
</feature>
<dbReference type="SMART" id="SM00232">
    <property type="entry name" value="JAB_MPN"/>
    <property type="match status" value="1"/>
</dbReference>
<feature type="transmembrane region" description="Helical" evidence="13">
    <location>
        <begin position="640"/>
        <end position="662"/>
    </location>
</feature>
<keyword evidence="5" id="KW-0645">Protease</keyword>
<dbReference type="Gene3D" id="1.20.1250.20">
    <property type="entry name" value="MFS general substrate transporter like domains"/>
    <property type="match status" value="1"/>
</dbReference>
<feature type="transmembrane region" description="Helical" evidence="13">
    <location>
        <begin position="491"/>
        <end position="512"/>
    </location>
</feature>
<dbReference type="CDD" id="cd08069">
    <property type="entry name" value="MPN_RPN11_CSN5"/>
    <property type="match status" value="1"/>
</dbReference>
<dbReference type="InterPro" id="IPR020846">
    <property type="entry name" value="MFS_dom"/>
</dbReference>
<dbReference type="InterPro" id="IPR036259">
    <property type="entry name" value="MFS_trans_sf"/>
</dbReference>
<dbReference type="GO" id="GO:0005886">
    <property type="term" value="C:plasma membrane"/>
    <property type="evidence" value="ECO:0007669"/>
    <property type="project" value="UniProtKB-SubCell"/>
</dbReference>
<evidence type="ECO:0000256" key="12">
    <source>
        <dbReference type="ARBA" id="ARBA00023136"/>
    </source>
</evidence>
<dbReference type="InterPro" id="IPR005829">
    <property type="entry name" value="Sugar_transporter_CS"/>
</dbReference>
<evidence type="ECO:0000256" key="13">
    <source>
        <dbReference type="SAM" id="Phobius"/>
    </source>
</evidence>
<proteinExistence type="predicted"/>
<evidence type="ECO:0000256" key="6">
    <source>
        <dbReference type="ARBA" id="ARBA00022692"/>
    </source>
</evidence>
<dbReference type="FunFam" id="3.40.140.10:FF:000026">
    <property type="entry name" value="26S proteasome non-ATPase regulatory subunit 14"/>
    <property type="match status" value="1"/>
</dbReference>
<feature type="transmembrane region" description="Helical" evidence="13">
    <location>
        <begin position="711"/>
        <end position="730"/>
    </location>
</feature>
<reference evidence="16 17" key="1">
    <citation type="submission" date="2016-04" db="EMBL/GenBank/DDBJ databases">
        <title>The genome of Intoshia linei affirms orthonectids as highly simplified spiralians.</title>
        <authorList>
            <person name="Mikhailov K.V."/>
            <person name="Slusarev G.S."/>
            <person name="Nikitin M.A."/>
            <person name="Logacheva M.D."/>
            <person name="Penin A."/>
            <person name="Aleoshin V."/>
            <person name="Panchin Y.V."/>
        </authorList>
    </citation>
    <scope>NUCLEOTIDE SEQUENCE [LARGE SCALE GENOMIC DNA]</scope>
    <source>
        <strain evidence="16">Intl2013</strain>
        <tissue evidence="16">Whole animal</tissue>
    </source>
</reference>
<protein>
    <submittedName>
        <fullName evidence="16">COP9 signalosome complex subunit 5</fullName>
    </submittedName>
</protein>
<comment type="caution">
    <text evidence="16">The sequence shown here is derived from an EMBL/GenBank/DDBJ whole genome shotgun (WGS) entry which is preliminary data.</text>
</comment>
<keyword evidence="12 13" id="KW-0472">Membrane</keyword>
<dbReference type="FunFam" id="1.20.1250.20:FF:000218">
    <property type="entry name" value="facilitated trehalose transporter Tret1"/>
    <property type="match status" value="1"/>
</dbReference>
<sequence length="781" mass="87888">MNRFIGLNSDAADANQTDTAETIYISSLALLKMLKHGRAGVPMEVMGLMVGDCVDEFTIYVADVFAMPQSGTGVSVEAVDPVFQSNMLEMLAQTGRAECVVGWYHSHPGFGCWLSGVDINTQQSFESLSERAVAVVIDPIQSVKGKVVIDAFRSINNTMVITSANEPRQTTSNIGHLTKPTIQALIHGLNRSYYSMPIKFLKEPLEETMLLNLSKKTWMDGLKLENYQVCSEKISVTLKKMLSYAKSFKKELEEEENISAVQRELKNIGKMDPKRHLMESINDITNNTGGIDNNVFYKMRDKYQKKDRVGCEHEIANTLVSTTDYEPAKKKQAYSHMWLVAVSFLCSFVSGIGCCFTSPTLATMIEENLLYESTAPWYTSLLSIGAIFGGPLTGHVLNKYGRKPCIFIVILFFAICWFFTISAEFIKMPFIVLYISRFIFGLGFSMLLLAFPTYLNESVYKSQRGWCSSSVGIGIGFGILLVYSVGNIISWQYISLIAIIILIPALLLALWIPESPRWLIRHGKLELGYESLLWLRQCERQAEEEKSDIFNSVQMSDGIKMFKDYSELKNKKLIKNFAACLAIHAIQQLSLINVILSYSTGLLNDAGFSNTTLPLIFIGIVQLFSGMLSATLLDRFGRRPLVLASSTLIMISLASMGIYFHFICADLISQSYKWIVLVIITFYFISYNMGIGNIPWIVMSELLVCNLQEELSTLITFFNWMFSFLVTISYPYLDKILAKHSMMYIFATFVAGCLLVTVLILPETKGKSLEDMKLNYDEEIK</sequence>
<dbReference type="Pfam" id="PF00083">
    <property type="entry name" value="Sugar_tr"/>
    <property type="match status" value="1"/>
</dbReference>
<dbReference type="PANTHER" id="PTHR48021:SF1">
    <property type="entry name" value="GH07001P-RELATED"/>
    <property type="match status" value="1"/>
</dbReference>
<keyword evidence="11" id="KW-0482">Metalloprotease</keyword>
<keyword evidence="17" id="KW-1185">Reference proteome</keyword>
<evidence type="ECO:0000256" key="1">
    <source>
        <dbReference type="ARBA" id="ARBA00004651"/>
    </source>
</evidence>
<evidence type="ECO:0000256" key="5">
    <source>
        <dbReference type="ARBA" id="ARBA00022670"/>
    </source>
</evidence>
<accession>A0A177BBA8</accession>
<dbReference type="InterPro" id="IPR037518">
    <property type="entry name" value="MPN"/>
</dbReference>
<evidence type="ECO:0000256" key="2">
    <source>
        <dbReference type="ARBA" id="ARBA00022448"/>
    </source>
</evidence>
<evidence type="ECO:0000256" key="8">
    <source>
        <dbReference type="ARBA" id="ARBA00022801"/>
    </source>
</evidence>
<keyword evidence="6 13" id="KW-0812">Transmembrane</keyword>
<dbReference type="Proteomes" id="UP000078046">
    <property type="component" value="Unassembled WGS sequence"/>
</dbReference>
<evidence type="ECO:0000256" key="10">
    <source>
        <dbReference type="ARBA" id="ARBA00022989"/>
    </source>
</evidence>
<dbReference type="EMBL" id="LWCA01000099">
    <property type="protein sequence ID" value="OAF70913.1"/>
    <property type="molecule type" value="Genomic_DNA"/>
</dbReference>
<dbReference type="InterPro" id="IPR003663">
    <property type="entry name" value="Sugar/inositol_transpt"/>
</dbReference>
<dbReference type="GO" id="GO:0046872">
    <property type="term" value="F:metal ion binding"/>
    <property type="evidence" value="ECO:0007669"/>
    <property type="project" value="UniProtKB-KW"/>
</dbReference>
<dbReference type="PROSITE" id="PS00216">
    <property type="entry name" value="SUGAR_TRANSPORT_1"/>
    <property type="match status" value="1"/>
</dbReference>
<evidence type="ECO:0000256" key="4">
    <source>
        <dbReference type="ARBA" id="ARBA00022597"/>
    </source>
</evidence>
<keyword evidence="3" id="KW-1003">Cell membrane</keyword>
<feature type="transmembrane region" description="Helical" evidence="13">
    <location>
        <begin position="338"/>
        <end position="365"/>
    </location>
</feature>
<evidence type="ECO:0000256" key="7">
    <source>
        <dbReference type="ARBA" id="ARBA00022723"/>
    </source>
</evidence>
<dbReference type="InterPro" id="IPR000555">
    <property type="entry name" value="JAMM/MPN+_dom"/>
</dbReference>
<dbReference type="AlphaFoldDB" id="A0A177BBA8"/>
<dbReference type="GO" id="GO:0008237">
    <property type="term" value="F:metallopeptidase activity"/>
    <property type="evidence" value="ECO:0007669"/>
    <property type="project" value="UniProtKB-KW"/>
</dbReference>
<keyword evidence="10 13" id="KW-1133">Transmembrane helix</keyword>
<organism evidence="16 17">
    <name type="scientific">Intoshia linei</name>
    <dbReference type="NCBI Taxonomy" id="1819745"/>
    <lineage>
        <taxon>Eukaryota</taxon>
        <taxon>Metazoa</taxon>
        <taxon>Spiralia</taxon>
        <taxon>Lophotrochozoa</taxon>
        <taxon>Mesozoa</taxon>
        <taxon>Orthonectida</taxon>
        <taxon>Rhopaluridae</taxon>
        <taxon>Intoshia</taxon>
    </lineage>
</organism>
<dbReference type="PROSITE" id="PS50249">
    <property type="entry name" value="MPN"/>
    <property type="match status" value="1"/>
</dbReference>
<evidence type="ECO:0000259" key="14">
    <source>
        <dbReference type="PROSITE" id="PS50249"/>
    </source>
</evidence>
<dbReference type="Gene3D" id="3.40.140.10">
    <property type="entry name" value="Cytidine Deaminase, domain 2"/>
    <property type="match status" value="1"/>
</dbReference>
<keyword evidence="9" id="KW-0862">Zinc</keyword>
<evidence type="ECO:0000259" key="15">
    <source>
        <dbReference type="PROSITE" id="PS50850"/>
    </source>
</evidence>
<dbReference type="PANTHER" id="PTHR48021">
    <property type="match status" value="1"/>
</dbReference>
<dbReference type="Pfam" id="PF23594">
    <property type="entry name" value="RPN11_C"/>
    <property type="match status" value="1"/>
</dbReference>
<dbReference type="SUPFAM" id="SSF102712">
    <property type="entry name" value="JAB1/MPN domain"/>
    <property type="match status" value="1"/>
</dbReference>
<keyword evidence="4" id="KW-0762">Sugar transport</keyword>
<dbReference type="SUPFAM" id="SSF103473">
    <property type="entry name" value="MFS general substrate transporter"/>
    <property type="match status" value="1"/>
</dbReference>
<evidence type="ECO:0000313" key="16">
    <source>
        <dbReference type="EMBL" id="OAF70913.1"/>
    </source>
</evidence>
<dbReference type="Pfam" id="PF01398">
    <property type="entry name" value="JAB"/>
    <property type="match status" value="1"/>
</dbReference>
<feature type="transmembrane region" description="Helical" evidence="13">
    <location>
        <begin position="466"/>
        <end position="485"/>
    </location>
</feature>
<dbReference type="OrthoDB" id="605656at2759"/>
<comment type="subcellular location">
    <subcellularLocation>
        <location evidence="1">Cell membrane</location>
        <topology evidence="1">Multi-pass membrane protein</topology>
    </subcellularLocation>
</comment>
<keyword evidence="7" id="KW-0479">Metal-binding</keyword>
<keyword evidence="8" id="KW-0378">Hydrolase</keyword>
<feature type="transmembrane region" description="Helical" evidence="13">
    <location>
        <begin position="431"/>
        <end position="454"/>
    </location>
</feature>
<feature type="domain" description="MPN" evidence="14">
    <location>
        <begin position="23"/>
        <end position="158"/>
    </location>
</feature>
<feature type="transmembrane region" description="Helical" evidence="13">
    <location>
        <begin position="405"/>
        <end position="425"/>
    </location>
</feature>
<evidence type="ECO:0000256" key="11">
    <source>
        <dbReference type="ARBA" id="ARBA00023049"/>
    </source>
</evidence>
<gene>
    <name evidence="16" type="ORF">A3Q56_01339</name>
</gene>
<feature type="transmembrane region" description="Helical" evidence="13">
    <location>
        <begin position="377"/>
        <end position="398"/>
    </location>
</feature>
<dbReference type="GO" id="GO:0022857">
    <property type="term" value="F:transmembrane transporter activity"/>
    <property type="evidence" value="ECO:0007669"/>
    <property type="project" value="InterPro"/>
</dbReference>
<feature type="transmembrane region" description="Helical" evidence="13">
    <location>
        <begin position="577"/>
        <end position="599"/>
    </location>
</feature>